<protein>
    <submittedName>
        <fullName evidence="1">Uncharacterized protein</fullName>
    </submittedName>
</protein>
<gene>
    <name evidence="1" type="ORF">LY89DRAFT_679317</name>
</gene>
<dbReference type="InParanoid" id="A0A194XVA1"/>
<reference evidence="1 2" key="1">
    <citation type="submission" date="2015-10" db="EMBL/GenBank/DDBJ databases">
        <title>Full genome of DAOMC 229536 Phialocephala scopiformis, a fungal endophyte of spruce producing the potent anti-insectan compound rugulosin.</title>
        <authorList>
            <consortium name="DOE Joint Genome Institute"/>
            <person name="Walker A.K."/>
            <person name="Frasz S.L."/>
            <person name="Seifert K.A."/>
            <person name="Miller J.D."/>
            <person name="Mondo S.J."/>
            <person name="Labutti K."/>
            <person name="Lipzen A."/>
            <person name="Dockter R."/>
            <person name="Kennedy M."/>
            <person name="Grigoriev I.V."/>
            <person name="Spatafora J.W."/>
        </authorList>
    </citation>
    <scope>NUCLEOTIDE SEQUENCE [LARGE SCALE GENOMIC DNA]</scope>
    <source>
        <strain evidence="1 2">CBS 120377</strain>
    </source>
</reference>
<keyword evidence="2" id="KW-1185">Reference proteome</keyword>
<dbReference type="GeneID" id="28823571"/>
<dbReference type="AlphaFoldDB" id="A0A194XVA1"/>
<organism evidence="1 2">
    <name type="scientific">Mollisia scopiformis</name>
    <name type="common">Conifer needle endophyte fungus</name>
    <name type="synonym">Phialocephala scopiformis</name>
    <dbReference type="NCBI Taxonomy" id="149040"/>
    <lineage>
        <taxon>Eukaryota</taxon>
        <taxon>Fungi</taxon>
        <taxon>Dikarya</taxon>
        <taxon>Ascomycota</taxon>
        <taxon>Pezizomycotina</taxon>
        <taxon>Leotiomycetes</taxon>
        <taxon>Helotiales</taxon>
        <taxon>Mollisiaceae</taxon>
        <taxon>Mollisia</taxon>
    </lineage>
</organism>
<dbReference type="Proteomes" id="UP000070700">
    <property type="component" value="Unassembled WGS sequence"/>
</dbReference>
<name>A0A194XVA1_MOLSC</name>
<dbReference type="KEGG" id="psco:LY89DRAFT_679317"/>
<proteinExistence type="predicted"/>
<dbReference type="EMBL" id="KQ947404">
    <property type="protein sequence ID" value="KUJ24066.1"/>
    <property type="molecule type" value="Genomic_DNA"/>
</dbReference>
<sequence>MLYIVQLRESRLLAIASRDCATLTLLAALSCAKWPVDAQQGDSAHDQHLHQRISRLCTTVPPASPEAEKSGGDIFVLRAWSLTCIGVGWSTVTSHLSSHRSGLLMS</sequence>
<dbReference type="RefSeq" id="XP_018078421.1">
    <property type="nucleotide sequence ID" value="XM_018213845.1"/>
</dbReference>
<evidence type="ECO:0000313" key="2">
    <source>
        <dbReference type="Proteomes" id="UP000070700"/>
    </source>
</evidence>
<evidence type="ECO:0000313" key="1">
    <source>
        <dbReference type="EMBL" id="KUJ24066.1"/>
    </source>
</evidence>
<accession>A0A194XVA1</accession>